<keyword evidence="1" id="KW-0472">Membrane</keyword>
<comment type="caution">
    <text evidence="2">The sequence shown here is derived from an EMBL/GenBank/DDBJ whole genome shotgun (WGS) entry which is preliminary data.</text>
</comment>
<sequence>MVDHRLPLRVSGPPRILVLLALLVGIAAMHAGVMLIQHGAGPNSVVSVGEHGDFAATGAGDDEIIVHSAIHTCVFVLSALELTVGLVLLYRSENPSGDRQLSTSRHWHMHCGRPPPWTSPALAELSVLRI</sequence>
<evidence type="ECO:0000256" key="1">
    <source>
        <dbReference type="SAM" id="Phobius"/>
    </source>
</evidence>
<evidence type="ECO:0000313" key="2">
    <source>
        <dbReference type="EMBL" id="NNH76069.1"/>
    </source>
</evidence>
<dbReference type="AlphaFoldDB" id="A0A849CIF0"/>
<feature type="transmembrane region" description="Helical" evidence="1">
    <location>
        <begin position="69"/>
        <end position="90"/>
    </location>
</feature>
<keyword evidence="1" id="KW-1133">Transmembrane helix</keyword>
<gene>
    <name evidence="2" type="ORF">HLB23_40555</name>
</gene>
<name>A0A849CIF0_9NOCA</name>
<feature type="transmembrane region" description="Helical" evidence="1">
    <location>
        <begin position="16"/>
        <end position="36"/>
    </location>
</feature>
<proteinExistence type="predicted"/>
<dbReference type="RefSeq" id="WP_157553640.1">
    <property type="nucleotide sequence ID" value="NZ_JABELX010000036.1"/>
</dbReference>
<accession>A0A849CIF0</accession>
<dbReference type="Proteomes" id="UP000586827">
    <property type="component" value="Unassembled WGS sequence"/>
</dbReference>
<dbReference type="EMBL" id="JABELX010000036">
    <property type="protein sequence ID" value="NNH76069.1"/>
    <property type="molecule type" value="Genomic_DNA"/>
</dbReference>
<keyword evidence="1" id="KW-0812">Transmembrane</keyword>
<reference evidence="2 3" key="1">
    <citation type="submission" date="2020-05" db="EMBL/GenBank/DDBJ databases">
        <title>MicrobeNet Type strains.</title>
        <authorList>
            <person name="Nicholson A.C."/>
        </authorList>
    </citation>
    <scope>NUCLEOTIDE SEQUENCE [LARGE SCALE GENOMIC DNA]</scope>
    <source>
        <strain evidence="2 3">JCM 3224</strain>
    </source>
</reference>
<keyword evidence="3" id="KW-1185">Reference proteome</keyword>
<protein>
    <submittedName>
        <fullName evidence="2">Uncharacterized protein</fullName>
    </submittedName>
</protein>
<organism evidence="2 3">
    <name type="scientific">Nocardia uniformis</name>
    <dbReference type="NCBI Taxonomy" id="53432"/>
    <lineage>
        <taxon>Bacteria</taxon>
        <taxon>Bacillati</taxon>
        <taxon>Actinomycetota</taxon>
        <taxon>Actinomycetes</taxon>
        <taxon>Mycobacteriales</taxon>
        <taxon>Nocardiaceae</taxon>
        <taxon>Nocardia</taxon>
    </lineage>
</organism>
<evidence type="ECO:0000313" key="3">
    <source>
        <dbReference type="Proteomes" id="UP000586827"/>
    </source>
</evidence>